<dbReference type="RefSeq" id="WP_347150159.1">
    <property type="nucleotide sequence ID" value="NZ_JBDLYL010000011.1"/>
</dbReference>
<gene>
    <name evidence="5" type="ORF">ABFE88_12935</name>
</gene>
<evidence type="ECO:0000313" key="6">
    <source>
        <dbReference type="Proteomes" id="UP001424532"/>
    </source>
</evidence>
<dbReference type="EMBL" id="JBDLYL010000011">
    <property type="protein sequence ID" value="MEN8640552.1"/>
    <property type="molecule type" value="Genomic_DNA"/>
</dbReference>
<dbReference type="SUPFAM" id="SSF46785">
    <property type="entry name" value="Winged helix' DNA-binding domain"/>
    <property type="match status" value="1"/>
</dbReference>
<dbReference type="Gene3D" id="1.10.10.10">
    <property type="entry name" value="Winged helix-like DNA-binding domain superfamily/Winged helix DNA-binding domain"/>
    <property type="match status" value="1"/>
</dbReference>
<accession>A0ABV0DFI0</accession>
<dbReference type="InterPro" id="IPR036390">
    <property type="entry name" value="WH_DNA-bd_sf"/>
</dbReference>
<keyword evidence="3" id="KW-0804">Transcription</keyword>
<dbReference type="InterPro" id="IPR000524">
    <property type="entry name" value="Tscrpt_reg_HTH_GntR"/>
</dbReference>
<organism evidence="5 6">
    <name type="scientific">Pseudomonas sichuanensis</name>
    <dbReference type="NCBI Taxonomy" id="2213015"/>
    <lineage>
        <taxon>Bacteria</taxon>
        <taxon>Pseudomonadati</taxon>
        <taxon>Pseudomonadota</taxon>
        <taxon>Gammaproteobacteria</taxon>
        <taxon>Pseudomonadales</taxon>
        <taxon>Pseudomonadaceae</taxon>
        <taxon>Pseudomonas</taxon>
    </lineage>
</organism>
<evidence type="ECO:0000256" key="1">
    <source>
        <dbReference type="ARBA" id="ARBA00023015"/>
    </source>
</evidence>
<dbReference type="SMART" id="SM00895">
    <property type="entry name" value="FCD"/>
    <property type="match status" value="1"/>
</dbReference>
<feature type="domain" description="HTH gntR-type" evidence="4">
    <location>
        <begin position="21"/>
        <end position="88"/>
    </location>
</feature>
<dbReference type="PANTHER" id="PTHR43537">
    <property type="entry name" value="TRANSCRIPTIONAL REGULATOR, GNTR FAMILY"/>
    <property type="match status" value="1"/>
</dbReference>
<dbReference type="SUPFAM" id="SSF48008">
    <property type="entry name" value="GntR ligand-binding domain-like"/>
    <property type="match status" value="1"/>
</dbReference>
<comment type="caution">
    <text evidence="5">The sequence shown here is derived from an EMBL/GenBank/DDBJ whole genome shotgun (WGS) entry which is preliminary data.</text>
</comment>
<dbReference type="SMART" id="SM00345">
    <property type="entry name" value="HTH_GNTR"/>
    <property type="match status" value="1"/>
</dbReference>
<proteinExistence type="predicted"/>
<dbReference type="InterPro" id="IPR011711">
    <property type="entry name" value="GntR_C"/>
</dbReference>
<protein>
    <submittedName>
        <fullName evidence="5">GntR family transcriptional regulator</fullName>
    </submittedName>
</protein>
<dbReference type="Pfam" id="PF00392">
    <property type="entry name" value="GntR"/>
    <property type="match status" value="1"/>
</dbReference>
<evidence type="ECO:0000256" key="3">
    <source>
        <dbReference type="ARBA" id="ARBA00023163"/>
    </source>
</evidence>
<dbReference type="PANTHER" id="PTHR43537:SF53">
    <property type="entry name" value="HTH-TYPE TRANSCRIPTIONAL REPRESSOR NANR"/>
    <property type="match status" value="1"/>
</dbReference>
<keyword evidence="1" id="KW-0805">Transcription regulation</keyword>
<dbReference type="InterPro" id="IPR008920">
    <property type="entry name" value="TF_FadR/GntR_C"/>
</dbReference>
<evidence type="ECO:0000313" key="5">
    <source>
        <dbReference type="EMBL" id="MEN8640552.1"/>
    </source>
</evidence>
<evidence type="ECO:0000256" key="2">
    <source>
        <dbReference type="ARBA" id="ARBA00023125"/>
    </source>
</evidence>
<dbReference type="InterPro" id="IPR036388">
    <property type="entry name" value="WH-like_DNA-bd_sf"/>
</dbReference>
<reference evidence="5 6" key="1">
    <citation type="submission" date="2024-05" db="EMBL/GenBank/DDBJ databases">
        <title>Sequence of Lycoming College course isolates.</title>
        <authorList>
            <person name="Reigle C.A."/>
            <person name="Newman J.D."/>
        </authorList>
    </citation>
    <scope>NUCLEOTIDE SEQUENCE [LARGE SCALE GENOMIC DNA]</scope>
    <source>
        <strain evidence="5 6">CAR-09</strain>
    </source>
</reference>
<keyword evidence="2" id="KW-0238">DNA-binding</keyword>
<dbReference type="Gene3D" id="1.20.120.530">
    <property type="entry name" value="GntR ligand-binding domain-like"/>
    <property type="match status" value="1"/>
</dbReference>
<dbReference type="PROSITE" id="PS50949">
    <property type="entry name" value="HTH_GNTR"/>
    <property type="match status" value="1"/>
</dbReference>
<dbReference type="Proteomes" id="UP001424532">
    <property type="component" value="Unassembled WGS sequence"/>
</dbReference>
<sequence>MTTCAHAAPHLPALLGAGETRLSAEQIYPRLFDAILEQRLPPGSALPEQALGNAFGVSRTVIRRVLGRLSDQQVIVQRPSHTAHLAAPDPEQARQVLSARRLAETTLIGLATQRARPAQIRQLRQLVERERQHHEQGERCTAIRLGGEFHMKLAQMAANAPLARFLNGLVPMTSLIIARYESPRCEHCAWQEHAAIIDAVESGDSSAALALMHEHLDNLEGKLDLGRGDLG</sequence>
<name>A0ABV0DFI0_9PSED</name>
<keyword evidence="6" id="KW-1185">Reference proteome</keyword>
<evidence type="ECO:0000259" key="4">
    <source>
        <dbReference type="PROSITE" id="PS50949"/>
    </source>
</evidence>
<dbReference type="Pfam" id="PF07729">
    <property type="entry name" value="FCD"/>
    <property type="match status" value="1"/>
</dbReference>